<dbReference type="PANTHER" id="PTHR43072">
    <property type="entry name" value="N-ACETYLTRANSFERASE"/>
    <property type="match status" value="1"/>
</dbReference>
<dbReference type="AlphaFoldDB" id="A0A1V2H0V8"/>
<dbReference type="GO" id="GO:0016747">
    <property type="term" value="F:acyltransferase activity, transferring groups other than amino-acyl groups"/>
    <property type="evidence" value="ECO:0007669"/>
    <property type="project" value="InterPro"/>
</dbReference>
<evidence type="ECO:0000313" key="3">
    <source>
        <dbReference type="Proteomes" id="UP000188879"/>
    </source>
</evidence>
<evidence type="ECO:0000259" key="1">
    <source>
        <dbReference type="PROSITE" id="PS51186"/>
    </source>
</evidence>
<dbReference type="OrthoDB" id="5459937at2"/>
<dbReference type="PANTHER" id="PTHR43072:SF8">
    <property type="entry name" value="ACYLTRANSFERASE FABY-RELATED"/>
    <property type="match status" value="1"/>
</dbReference>
<sequence length="177" mass="18692">MTHIRPACPADLPAITAIYGHHVATGRASFEISPPPLEEMQRRHAALVAAGMPYLVAEVDGVVLGYAYAGAYRPRIAYRDTVENSIYVAADSAGKGLGRLLLAALIEACTAIGLRQMIAVVGDSANVASVKLHEAAGFRQVGVLRSVGRKHGEWLDSVLLQRALGEGDTTPPRAEPG</sequence>
<protein>
    <submittedName>
        <fullName evidence="2">GNAT family N-acetyltransferase</fullName>
    </submittedName>
</protein>
<dbReference type="InterPro" id="IPR016181">
    <property type="entry name" value="Acyl_CoA_acyltransferase"/>
</dbReference>
<gene>
    <name evidence="2" type="ORF">BKE38_14465</name>
</gene>
<dbReference type="RefSeq" id="WP_076958050.1">
    <property type="nucleotide sequence ID" value="NZ_MLCO01000140.1"/>
</dbReference>
<dbReference type="PROSITE" id="PS51186">
    <property type="entry name" value="GNAT"/>
    <property type="match status" value="1"/>
</dbReference>
<keyword evidence="2" id="KW-0808">Transferase</keyword>
<accession>A0A1V2H0V8</accession>
<reference evidence="2 3" key="1">
    <citation type="submission" date="2016-10" db="EMBL/GenBank/DDBJ databases">
        <title>Draft Genome sequence of Roseomonas sp. strain M3.</title>
        <authorList>
            <person name="Subhash Y."/>
            <person name="Lee S."/>
        </authorList>
    </citation>
    <scope>NUCLEOTIDE SEQUENCE [LARGE SCALE GENOMIC DNA]</scope>
    <source>
        <strain evidence="2 3">M3</strain>
    </source>
</reference>
<name>A0A1V2H0V8_9PROT</name>
<comment type="caution">
    <text evidence="2">The sequence shown here is derived from an EMBL/GenBank/DDBJ whole genome shotgun (WGS) entry which is preliminary data.</text>
</comment>
<dbReference type="EMBL" id="MLCO01000140">
    <property type="protein sequence ID" value="ONG52444.1"/>
    <property type="molecule type" value="Genomic_DNA"/>
</dbReference>
<dbReference type="SUPFAM" id="SSF55729">
    <property type="entry name" value="Acyl-CoA N-acyltransferases (Nat)"/>
    <property type="match status" value="1"/>
</dbReference>
<dbReference type="Pfam" id="PF13420">
    <property type="entry name" value="Acetyltransf_4"/>
    <property type="match status" value="1"/>
</dbReference>
<dbReference type="Gene3D" id="3.40.630.30">
    <property type="match status" value="1"/>
</dbReference>
<proteinExistence type="predicted"/>
<dbReference type="Proteomes" id="UP000188879">
    <property type="component" value="Unassembled WGS sequence"/>
</dbReference>
<evidence type="ECO:0000313" key="2">
    <source>
        <dbReference type="EMBL" id="ONG52444.1"/>
    </source>
</evidence>
<dbReference type="InterPro" id="IPR000182">
    <property type="entry name" value="GNAT_dom"/>
</dbReference>
<feature type="domain" description="N-acetyltransferase" evidence="1">
    <location>
        <begin position="2"/>
        <end position="161"/>
    </location>
</feature>
<keyword evidence="3" id="KW-1185">Reference proteome</keyword>
<organism evidence="2 3">
    <name type="scientific">Teichococcus deserti</name>
    <dbReference type="NCBI Taxonomy" id="1817963"/>
    <lineage>
        <taxon>Bacteria</taxon>
        <taxon>Pseudomonadati</taxon>
        <taxon>Pseudomonadota</taxon>
        <taxon>Alphaproteobacteria</taxon>
        <taxon>Acetobacterales</taxon>
        <taxon>Roseomonadaceae</taxon>
        <taxon>Roseomonas</taxon>
    </lineage>
</organism>